<evidence type="ECO:0000313" key="4">
    <source>
        <dbReference type="EMBL" id="ONK70224.1"/>
    </source>
</evidence>
<keyword evidence="5" id="KW-1185">Reference proteome</keyword>
<evidence type="ECO:0000256" key="2">
    <source>
        <dbReference type="SAM" id="MobiDB-lite"/>
    </source>
</evidence>
<reference evidence="5" key="1">
    <citation type="journal article" date="2017" name="Nat. Commun.">
        <title>The asparagus genome sheds light on the origin and evolution of a young Y chromosome.</title>
        <authorList>
            <person name="Harkess A."/>
            <person name="Zhou J."/>
            <person name="Xu C."/>
            <person name="Bowers J.E."/>
            <person name="Van der Hulst R."/>
            <person name="Ayyampalayam S."/>
            <person name="Mercati F."/>
            <person name="Riccardi P."/>
            <person name="McKain M.R."/>
            <person name="Kakrana A."/>
            <person name="Tang H."/>
            <person name="Ray J."/>
            <person name="Groenendijk J."/>
            <person name="Arikit S."/>
            <person name="Mathioni S.M."/>
            <person name="Nakano M."/>
            <person name="Shan H."/>
            <person name="Telgmann-Rauber A."/>
            <person name="Kanno A."/>
            <person name="Yue Z."/>
            <person name="Chen H."/>
            <person name="Li W."/>
            <person name="Chen Y."/>
            <person name="Xu X."/>
            <person name="Zhang Y."/>
            <person name="Luo S."/>
            <person name="Chen H."/>
            <person name="Gao J."/>
            <person name="Mao Z."/>
            <person name="Pires J.C."/>
            <person name="Luo M."/>
            <person name="Kudrna D."/>
            <person name="Wing R.A."/>
            <person name="Meyers B.C."/>
            <person name="Yi K."/>
            <person name="Kong H."/>
            <person name="Lavrijsen P."/>
            <person name="Sunseri F."/>
            <person name="Falavigna A."/>
            <person name="Ye Y."/>
            <person name="Leebens-Mack J.H."/>
            <person name="Chen G."/>
        </authorList>
    </citation>
    <scope>NUCLEOTIDE SEQUENCE [LARGE SCALE GENOMIC DNA]</scope>
    <source>
        <strain evidence="5">cv. DH0086</strain>
    </source>
</reference>
<feature type="transmembrane region" description="Helical" evidence="3">
    <location>
        <begin position="346"/>
        <end position="366"/>
    </location>
</feature>
<dbReference type="PANTHER" id="PTHR37761:SF2">
    <property type="entry name" value="OS09G0108400 PROTEIN"/>
    <property type="match status" value="1"/>
</dbReference>
<proteinExistence type="predicted"/>
<feature type="compositionally biased region" description="Low complexity" evidence="2">
    <location>
        <begin position="173"/>
        <end position="186"/>
    </location>
</feature>
<dbReference type="Proteomes" id="UP000243459">
    <property type="component" value="Chromosome 5"/>
</dbReference>
<evidence type="ECO:0000256" key="3">
    <source>
        <dbReference type="SAM" id="Phobius"/>
    </source>
</evidence>
<keyword evidence="3" id="KW-0472">Membrane</keyword>
<feature type="region of interest" description="Disordered" evidence="2">
    <location>
        <begin position="171"/>
        <end position="201"/>
    </location>
</feature>
<accession>A0A5P1EWK0</accession>
<dbReference type="Gramene" id="ONK70224">
    <property type="protein sequence ID" value="ONK70224"/>
    <property type="gene ID" value="A4U43_C05F31540"/>
</dbReference>
<sequence>MTPPDVHKLTSYESRDKQWRAFADVVGGNAQDDDEEIQIPIEIAFTREQQQYALELDQKASNLRRSIHDLRLRIPPPHISQRLPHLHAHSLAYNAALALQLNAHSTTKEQAQLREVTLQEENSAYEKAISNCQKKIQEKLQEADLLEAKLKQMELIERNSKVELEMELATLESSQSSVQTGSSKSTENFHPENEASKYVKMEELDDKKKELSSMEERIQRLEEEWSAVQEESIKQPSPAQREKLLEKQLHSLVEQLTAKQAQAEGLIMEIRAKEREVERLNGLRRRIDDGTSDMSTARRNRFGRSSALSLGTMDYSLEASSSRRHGSYAGGRTEGQQRLMLLRSAFVLYIFALHFALQVIGNFPFLQAYRRKLHSPHYLAISEAGAEARVPGAAGIVAARAASLTAVFSEVIVVRAGGCQPSPLCLRRFVARP</sequence>
<feature type="coiled-coil region" evidence="1">
    <location>
        <begin position="108"/>
        <end position="156"/>
    </location>
</feature>
<dbReference type="OMA" id="NCENKIQ"/>
<evidence type="ECO:0000313" key="5">
    <source>
        <dbReference type="Proteomes" id="UP000243459"/>
    </source>
</evidence>
<feature type="coiled-coil region" evidence="1">
    <location>
        <begin position="201"/>
        <end position="283"/>
    </location>
</feature>
<keyword evidence="3" id="KW-1133">Transmembrane helix</keyword>
<name>A0A5P1EWK0_ASPOF</name>
<organism evidence="4 5">
    <name type="scientific">Asparagus officinalis</name>
    <name type="common">Garden asparagus</name>
    <dbReference type="NCBI Taxonomy" id="4686"/>
    <lineage>
        <taxon>Eukaryota</taxon>
        <taxon>Viridiplantae</taxon>
        <taxon>Streptophyta</taxon>
        <taxon>Embryophyta</taxon>
        <taxon>Tracheophyta</taxon>
        <taxon>Spermatophyta</taxon>
        <taxon>Magnoliopsida</taxon>
        <taxon>Liliopsida</taxon>
        <taxon>Asparagales</taxon>
        <taxon>Asparagaceae</taxon>
        <taxon>Asparagoideae</taxon>
        <taxon>Asparagus</taxon>
    </lineage>
</organism>
<feature type="compositionally biased region" description="Basic and acidic residues" evidence="2">
    <location>
        <begin position="187"/>
        <end position="201"/>
    </location>
</feature>
<keyword evidence="1" id="KW-0175">Coiled coil</keyword>
<dbReference type="PANTHER" id="PTHR37761">
    <property type="entry name" value="OS09G0108400 PROTEIN"/>
    <property type="match status" value="1"/>
</dbReference>
<dbReference type="EMBL" id="CM007385">
    <property type="protein sequence ID" value="ONK70224.1"/>
    <property type="molecule type" value="Genomic_DNA"/>
</dbReference>
<evidence type="ECO:0000256" key="1">
    <source>
        <dbReference type="SAM" id="Coils"/>
    </source>
</evidence>
<dbReference type="AlphaFoldDB" id="A0A5P1EWK0"/>
<protein>
    <submittedName>
        <fullName evidence="4">Uncharacterized protein</fullName>
    </submittedName>
</protein>
<gene>
    <name evidence="4" type="ORF">A4U43_C05F31540</name>
</gene>
<keyword evidence="3" id="KW-0812">Transmembrane</keyword>